<protein>
    <submittedName>
        <fullName evidence="2">Uncharacterized protein LOC106812290</fullName>
    </submittedName>
</protein>
<evidence type="ECO:0000313" key="1">
    <source>
        <dbReference type="Proteomes" id="UP000695022"/>
    </source>
</evidence>
<sequence length="181" mass="20534">MTQPKKWYIEEEERTGKLFVWLQHAEDNGKRVYKRIANRGRKGGIEVSAISQVTDLGGQLVRFTFQSSNHSPRTLDVANFVKNKNGLCQRLSADNSKAGFLDILKRELNNRDEIIVHQELADFDQNAVDDENDEENNELITIHSEEANEACHSSTTCNTEGSRIFDYCEDGSVSVLTSPQR</sequence>
<proteinExistence type="predicted"/>
<organism evidence="1 2">
    <name type="scientific">Priapulus caudatus</name>
    <name type="common">Priapulid worm</name>
    <dbReference type="NCBI Taxonomy" id="37621"/>
    <lineage>
        <taxon>Eukaryota</taxon>
        <taxon>Metazoa</taxon>
        <taxon>Ecdysozoa</taxon>
        <taxon>Scalidophora</taxon>
        <taxon>Priapulida</taxon>
        <taxon>Priapulimorpha</taxon>
        <taxon>Priapulimorphida</taxon>
        <taxon>Priapulidae</taxon>
        <taxon>Priapulus</taxon>
    </lineage>
</organism>
<accession>A0ABM1EHE2</accession>
<reference evidence="2" key="1">
    <citation type="submission" date="2025-08" db="UniProtKB">
        <authorList>
            <consortium name="RefSeq"/>
        </authorList>
    </citation>
    <scope>IDENTIFICATION</scope>
</reference>
<gene>
    <name evidence="2" type="primary">LOC106812290</name>
</gene>
<dbReference type="GeneID" id="106812290"/>
<keyword evidence="1" id="KW-1185">Reference proteome</keyword>
<dbReference type="Proteomes" id="UP000695022">
    <property type="component" value="Unplaced"/>
</dbReference>
<dbReference type="RefSeq" id="XP_014671613.1">
    <property type="nucleotide sequence ID" value="XM_014816127.1"/>
</dbReference>
<name>A0ABM1EHE2_PRICU</name>
<evidence type="ECO:0000313" key="2">
    <source>
        <dbReference type="RefSeq" id="XP_014671613.1"/>
    </source>
</evidence>